<accession>A0A947DD62</accession>
<sequence length="96" mass="11202">MTHKTLSPRQILNALRVRRLGWLVPFYCCIDSYYTENGLEVLSVFTWRFGRQAWETWRLKEGVNADSVELKTAPSKMYDRLRLSGDLVHRHCLGGS</sequence>
<dbReference type="Proteomes" id="UP000717364">
    <property type="component" value="Unassembled WGS sequence"/>
</dbReference>
<comment type="caution">
    <text evidence="1">The sequence shown here is derived from an EMBL/GenBank/DDBJ whole genome shotgun (WGS) entry which is preliminary data.</text>
</comment>
<organism evidence="1 2">
    <name type="scientific">Leptothoe spongobia TAU-MAC 1115</name>
    <dbReference type="NCBI Taxonomy" id="1967444"/>
    <lineage>
        <taxon>Bacteria</taxon>
        <taxon>Bacillati</taxon>
        <taxon>Cyanobacteriota</taxon>
        <taxon>Cyanophyceae</taxon>
        <taxon>Nodosilineales</taxon>
        <taxon>Cymatolegaceae</taxon>
        <taxon>Leptothoe</taxon>
        <taxon>Leptothoe spongobia</taxon>
    </lineage>
</organism>
<reference evidence="1" key="1">
    <citation type="submission" date="2020-11" db="EMBL/GenBank/DDBJ databases">
        <authorList>
            <person name="Konstantinou D."/>
            <person name="Gkelis S."/>
            <person name="Popin R."/>
            <person name="Fewer D."/>
            <person name="Sivonen K."/>
        </authorList>
    </citation>
    <scope>NUCLEOTIDE SEQUENCE</scope>
    <source>
        <strain evidence="1">TAU-MAC 1115</strain>
    </source>
</reference>
<reference evidence="1" key="2">
    <citation type="journal article" date="2021" name="Mar. Drugs">
        <title>Genome Reduction and Secondary Metabolism of the Marine Sponge-Associated Cyanobacterium Leptothoe.</title>
        <authorList>
            <person name="Konstantinou D."/>
            <person name="Popin R.V."/>
            <person name="Fewer D.P."/>
            <person name="Sivonen K."/>
            <person name="Gkelis S."/>
        </authorList>
    </citation>
    <scope>NUCLEOTIDE SEQUENCE</scope>
    <source>
        <strain evidence="1">TAU-MAC 1115</strain>
    </source>
</reference>
<proteinExistence type="predicted"/>
<evidence type="ECO:0000313" key="1">
    <source>
        <dbReference type="EMBL" id="MBT9314842.1"/>
    </source>
</evidence>
<dbReference type="RefSeq" id="WP_215607915.1">
    <property type="nucleotide sequence ID" value="NZ_JADOES010000007.1"/>
</dbReference>
<gene>
    <name evidence="1" type="ORF">IXB50_05340</name>
</gene>
<protein>
    <submittedName>
        <fullName evidence="1">Uncharacterized protein</fullName>
    </submittedName>
</protein>
<evidence type="ECO:0000313" key="2">
    <source>
        <dbReference type="Proteomes" id="UP000717364"/>
    </source>
</evidence>
<keyword evidence="2" id="KW-1185">Reference proteome</keyword>
<dbReference type="AlphaFoldDB" id="A0A947DD62"/>
<dbReference type="EMBL" id="JADOES010000007">
    <property type="protein sequence ID" value="MBT9314842.1"/>
    <property type="molecule type" value="Genomic_DNA"/>
</dbReference>
<name>A0A947DD62_9CYAN</name>